<feature type="transmembrane region" description="Helical" evidence="2">
    <location>
        <begin position="12"/>
        <end position="33"/>
    </location>
</feature>
<keyword evidence="2" id="KW-0472">Membrane</keyword>
<keyword evidence="2" id="KW-0812">Transmembrane</keyword>
<evidence type="ECO:0000256" key="1">
    <source>
        <dbReference type="SAM" id="Coils"/>
    </source>
</evidence>
<sequence>MEIATISMDPHMLWNLVLTVIVIPGGWIIRGIFAEQKRIDILINKTREEIAKDYVTREQMEQTFQRIIDSIERIDEKIDRLQTKTYFQD</sequence>
<dbReference type="EMBL" id="UINC01006812">
    <property type="protein sequence ID" value="SVA29783.1"/>
    <property type="molecule type" value="Genomic_DNA"/>
</dbReference>
<keyword evidence="1" id="KW-0175">Coiled coil</keyword>
<organism evidence="3">
    <name type="scientific">marine metagenome</name>
    <dbReference type="NCBI Taxonomy" id="408172"/>
    <lineage>
        <taxon>unclassified sequences</taxon>
        <taxon>metagenomes</taxon>
        <taxon>ecological metagenomes</taxon>
    </lineage>
</organism>
<gene>
    <name evidence="3" type="ORF">METZ01_LOCUS82637</name>
</gene>
<feature type="coiled-coil region" evidence="1">
    <location>
        <begin position="57"/>
        <end position="84"/>
    </location>
</feature>
<name>A0A381USG9_9ZZZZ</name>
<protein>
    <submittedName>
        <fullName evidence="3">Uncharacterized protein</fullName>
    </submittedName>
</protein>
<proteinExistence type="predicted"/>
<accession>A0A381USG9</accession>
<dbReference type="AlphaFoldDB" id="A0A381USG9"/>
<evidence type="ECO:0000313" key="3">
    <source>
        <dbReference type="EMBL" id="SVA29783.1"/>
    </source>
</evidence>
<evidence type="ECO:0000256" key="2">
    <source>
        <dbReference type="SAM" id="Phobius"/>
    </source>
</evidence>
<reference evidence="3" key="1">
    <citation type="submission" date="2018-05" db="EMBL/GenBank/DDBJ databases">
        <authorList>
            <person name="Lanie J.A."/>
            <person name="Ng W.-L."/>
            <person name="Kazmierczak K.M."/>
            <person name="Andrzejewski T.M."/>
            <person name="Davidsen T.M."/>
            <person name="Wayne K.J."/>
            <person name="Tettelin H."/>
            <person name="Glass J.I."/>
            <person name="Rusch D."/>
            <person name="Podicherti R."/>
            <person name="Tsui H.-C.T."/>
            <person name="Winkler M.E."/>
        </authorList>
    </citation>
    <scope>NUCLEOTIDE SEQUENCE</scope>
</reference>
<keyword evidence="2" id="KW-1133">Transmembrane helix</keyword>